<dbReference type="EMBL" id="VRSV01000001">
    <property type="protein sequence ID" value="TXK11962.1"/>
    <property type="molecule type" value="Genomic_DNA"/>
</dbReference>
<feature type="transmembrane region" description="Helical" evidence="9">
    <location>
        <begin position="299"/>
        <end position="321"/>
    </location>
</feature>
<feature type="transmembrane region" description="Helical" evidence="9">
    <location>
        <begin position="267"/>
        <end position="287"/>
    </location>
</feature>
<evidence type="ECO:0000259" key="10">
    <source>
        <dbReference type="Pfam" id="PF00999"/>
    </source>
</evidence>
<keyword evidence="5 9" id="KW-0812">Transmembrane</keyword>
<evidence type="ECO:0000256" key="8">
    <source>
        <dbReference type="ARBA" id="ARBA00023136"/>
    </source>
</evidence>
<name>A0A5C8HZ12_9MICO</name>
<keyword evidence="4" id="KW-0050">Antiport</keyword>
<sequence>MALLDAGFFLLPLLAVLAPLAARGLGRWVRVPIVVFELALGIIVGPSVLGWIAPSDIVGIFAAFGLAMLFFMAGNEIDFAAIRGRSGARAGAGWVVSLVAGLGVGWLVAPGEPAVFIGIALASTALGALMPILRDAGELGTPWGRAVTAVGAVGEFGPLLAISLFLGTRDFGTASIVLGVFVVVAAGAVFLAARFEHGRIHRLVNATLHTSGQMAVRIVFLIVGALVALSIWLQLDMLLGAFVAGVLWKLVMRNARPPLREAVESKVEAVAFGFLVPVFFLYTGITFDLQAMVSSPRTIALVPLFLVVLLVVRGIPASFAAPAGSSRRDRAALGLLGATALPIVVAVTGIGVADGTLDSGTAAALVGAAMLSVLLYPFLGMAVRGDRSVVTKPAFDPVVLDTRPATRTRRADDGAGDR</sequence>
<evidence type="ECO:0000313" key="11">
    <source>
        <dbReference type="EMBL" id="TXK11962.1"/>
    </source>
</evidence>
<feature type="transmembrane region" description="Helical" evidence="9">
    <location>
        <begin position="333"/>
        <end position="353"/>
    </location>
</feature>
<feature type="transmembrane region" description="Helical" evidence="9">
    <location>
        <begin position="58"/>
        <end position="75"/>
    </location>
</feature>
<dbReference type="Pfam" id="PF00999">
    <property type="entry name" value="Na_H_Exchanger"/>
    <property type="match status" value="1"/>
</dbReference>
<evidence type="ECO:0000256" key="1">
    <source>
        <dbReference type="ARBA" id="ARBA00004141"/>
    </source>
</evidence>
<feature type="transmembrane region" description="Helical" evidence="9">
    <location>
        <begin position="214"/>
        <end position="232"/>
    </location>
</feature>
<dbReference type="AlphaFoldDB" id="A0A5C8HZ12"/>
<comment type="caution">
    <text evidence="11">The sequence shown here is derived from an EMBL/GenBank/DDBJ whole genome shotgun (WGS) entry which is preliminary data.</text>
</comment>
<proteinExistence type="inferred from homology"/>
<evidence type="ECO:0000256" key="7">
    <source>
        <dbReference type="ARBA" id="ARBA00023065"/>
    </source>
</evidence>
<comment type="similarity">
    <text evidence="2">Belongs to the monovalent cation:proton antiporter 2 (CPA2) transporter (TC 2.A.37) family.</text>
</comment>
<feature type="transmembrane region" description="Helical" evidence="9">
    <location>
        <begin position="6"/>
        <end position="26"/>
    </location>
</feature>
<evidence type="ECO:0000256" key="6">
    <source>
        <dbReference type="ARBA" id="ARBA00022989"/>
    </source>
</evidence>
<keyword evidence="12" id="KW-1185">Reference proteome</keyword>
<feature type="transmembrane region" description="Helical" evidence="9">
    <location>
        <begin position="114"/>
        <end position="133"/>
    </location>
</feature>
<dbReference type="Gene3D" id="1.20.1530.20">
    <property type="match status" value="1"/>
</dbReference>
<evidence type="ECO:0000256" key="2">
    <source>
        <dbReference type="ARBA" id="ARBA00005551"/>
    </source>
</evidence>
<evidence type="ECO:0000256" key="9">
    <source>
        <dbReference type="SAM" id="Phobius"/>
    </source>
</evidence>
<evidence type="ECO:0000256" key="5">
    <source>
        <dbReference type="ARBA" id="ARBA00022692"/>
    </source>
</evidence>
<feature type="transmembrane region" description="Helical" evidence="9">
    <location>
        <begin position="145"/>
        <end position="166"/>
    </location>
</feature>
<evidence type="ECO:0000256" key="4">
    <source>
        <dbReference type="ARBA" id="ARBA00022449"/>
    </source>
</evidence>
<dbReference type="GO" id="GO:1902600">
    <property type="term" value="P:proton transmembrane transport"/>
    <property type="evidence" value="ECO:0007669"/>
    <property type="project" value="InterPro"/>
</dbReference>
<organism evidence="11 12">
    <name type="scientific">Microbacterium hatanonis</name>
    <dbReference type="NCBI Taxonomy" id="404366"/>
    <lineage>
        <taxon>Bacteria</taxon>
        <taxon>Bacillati</taxon>
        <taxon>Actinomycetota</taxon>
        <taxon>Actinomycetes</taxon>
        <taxon>Micrococcales</taxon>
        <taxon>Microbacteriaceae</taxon>
        <taxon>Microbacterium</taxon>
    </lineage>
</organism>
<keyword evidence="6 9" id="KW-1133">Transmembrane helix</keyword>
<reference evidence="11 12" key="1">
    <citation type="submission" date="2019-08" db="EMBL/GenBank/DDBJ databases">
        <authorList>
            <person name="Dong K."/>
        </authorList>
    </citation>
    <scope>NUCLEOTIDE SEQUENCE [LARGE SCALE GENOMIC DNA]</scope>
    <source>
        <strain evidence="11 12">JCM14558</strain>
    </source>
</reference>
<dbReference type="InterPro" id="IPR006153">
    <property type="entry name" value="Cation/H_exchanger_TM"/>
</dbReference>
<comment type="subcellular location">
    <subcellularLocation>
        <location evidence="1">Membrane</location>
        <topology evidence="1">Multi-pass membrane protein</topology>
    </subcellularLocation>
</comment>
<evidence type="ECO:0000256" key="3">
    <source>
        <dbReference type="ARBA" id="ARBA00022448"/>
    </source>
</evidence>
<evidence type="ECO:0000313" key="12">
    <source>
        <dbReference type="Proteomes" id="UP000321034"/>
    </source>
</evidence>
<feature type="transmembrane region" description="Helical" evidence="9">
    <location>
        <begin position="359"/>
        <end position="379"/>
    </location>
</feature>
<dbReference type="GO" id="GO:0016020">
    <property type="term" value="C:membrane"/>
    <property type="evidence" value="ECO:0007669"/>
    <property type="project" value="UniProtKB-SubCell"/>
</dbReference>
<dbReference type="InterPro" id="IPR038770">
    <property type="entry name" value="Na+/solute_symporter_sf"/>
</dbReference>
<feature type="transmembrane region" description="Helical" evidence="9">
    <location>
        <begin position="172"/>
        <end position="193"/>
    </location>
</feature>
<feature type="transmembrane region" description="Helical" evidence="9">
    <location>
        <begin position="87"/>
        <end position="108"/>
    </location>
</feature>
<feature type="transmembrane region" description="Helical" evidence="9">
    <location>
        <begin position="238"/>
        <end position="255"/>
    </location>
</feature>
<dbReference type="OrthoDB" id="9793589at2"/>
<dbReference type="PANTHER" id="PTHR43562:SF1">
    <property type="entry name" value="NA(+)_H(+) ANTIPORTER YJBQ-RELATED"/>
    <property type="match status" value="1"/>
</dbReference>
<dbReference type="Proteomes" id="UP000321034">
    <property type="component" value="Unassembled WGS sequence"/>
</dbReference>
<gene>
    <name evidence="11" type="ORF">FVP77_00205</name>
</gene>
<dbReference type="GO" id="GO:0015297">
    <property type="term" value="F:antiporter activity"/>
    <property type="evidence" value="ECO:0007669"/>
    <property type="project" value="UniProtKB-KW"/>
</dbReference>
<keyword evidence="8 9" id="KW-0472">Membrane</keyword>
<accession>A0A5C8HZ12</accession>
<feature type="transmembrane region" description="Helical" evidence="9">
    <location>
        <begin position="33"/>
        <end position="52"/>
    </location>
</feature>
<feature type="domain" description="Cation/H+ exchanger transmembrane" evidence="10">
    <location>
        <begin position="14"/>
        <end position="377"/>
    </location>
</feature>
<protein>
    <submittedName>
        <fullName evidence="11">Cation:proton antiporter</fullName>
    </submittedName>
</protein>
<dbReference type="PANTHER" id="PTHR43562">
    <property type="entry name" value="NAPA-TYPE SODIUM/HYDROGEN ANTIPORTER"/>
    <property type="match status" value="1"/>
</dbReference>
<dbReference type="RefSeq" id="WP_147892713.1">
    <property type="nucleotide sequence ID" value="NZ_BAAANR010000001.1"/>
</dbReference>
<keyword evidence="7" id="KW-0406">Ion transport</keyword>
<keyword evidence="3" id="KW-0813">Transport</keyword>